<organism evidence="4 7">
    <name type="scientific">Plasmodium vivax</name>
    <name type="common">malaria parasite P. vivax</name>
    <dbReference type="NCBI Taxonomy" id="5855"/>
    <lineage>
        <taxon>Eukaryota</taxon>
        <taxon>Sar</taxon>
        <taxon>Alveolata</taxon>
        <taxon>Apicomplexa</taxon>
        <taxon>Aconoidasida</taxon>
        <taxon>Haemosporida</taxon>
        <taxon>Plasmodiidae</taxon>
        <taxon>Plasmodium</taxon>
        <taxon>Plasmodium (Plasmodium)</taxon>
    </lineage>
</organism>
<name>A0A1G4GTH9_PLAVI</name>
<keyword evidence="1" id="KW-0732">Signal</keyword>
<dbReference type="Proteomes" id="UP000220605">
    <property type="component" value="Chromosome 5"/>
</dbReference>
<dbReference type="Pfam" id="PF09687">
    <property type="entry name" value="PRESAN"/>
    <property type="match status" value="1"/>
</dbReference>
<dbReference type="EMBL" id="CAJZCX010000010">
    <property type="protein sequence ID" value="CAG9479808.1"/>
    <property type="molecule type" value="Genomic_DNA"/>
</dbReference>
<dbReference type="EMBL" id="LT635616">
    <property type="protein sequence ID" value="VUZ94056.1"/>
    <property type="molecule type" value="Genomic_DNA"/>
</dbReference>
<evidence type="ECO:0000259" key="2">
    <source>
        <dbReference type="Pfam" id="PF09687"/>
    </source>
</evidence>
<dbReference type="Proteomes" id="UP000305196">
    <property type="component" value="Chromosome 5"/>
</dbReference>
<gene>
    <name evidence="5" type="ORF">PVC01_050018600</name>
    <name evidence="6" type="ORF">PVP01_0516400</name>
    <name evidence="4" type="ORF">PVT01_050019500</name>
    <name evidence="3" type="ORF">PVW1_050021400</name>
</gene>
<sequence>MVGVAKWRAPLLGVLLLSAHPRPQCSPLGRNLSELSLFLRDFNAPSNAHMSMSIPSGKGMYSDGEEEGKNDCRGVDPWWGNDHYGHRSYEQRSYGQRRYEYHPGEGSVGEVYPYSEQPKRQSIYSRRSNAASLYKHAERYASEPLGEDFVFHFSKNGELPYGCTQNEISKELTNDEIYFFVTSFFFYLSGKEAFVAYYYYITFLNRVYAHSVRKLHTWYNHLARSHRLPDTIRIKHWEECKADWIKDLRRIEKVSKSLFLQTMKGRRKIFMLKFNLLLHRCSLLWRKAKRNNKRKWTRLLQHKVKLHR</sequence>
<dbReference type="AlphaFoldDB" id="A0A1G4GTH9"/>
<dbReference type="OrthoDB" id="380362at2759"/>
<dbReference type="Proteomes" id="UP000196402">
    <property type="component" value="Chromosome 5"/>
</dbReference>
<dbReference type="VEuPathDB" id="PlasmoDB:PVPAM_050023900"/>
<evidence type="ECO:0000313" key="5">
    <source>
        <dbReference type="EMBL" id="SCO71320.1"/>
    </source>
</evidence>
<accession>A0A1G4GTH9</accession>
<dbReference type="Gene3D" id="6.10.280.180">
    <property type="entry name" value="Plasmodium RESA, N-terminal helical domain"/>
    <property type="match status" value="1"/>
</dbReference>
<evidence type="ECO:0000313" key="7">
    <source>
        <dbReference type="Proteomes" id="UP000196402"/>
    </source>
</evidence>
<dbReference type="VEuPathDB" id="PlasmoDB:PVP01_0516400"/>
<feature type="signal peptide" evidence="1">
    <location>
        <begin position="1"/>
        <end position="25"/>
    </location>
</feature>
<dbReference type="InterPro" id="IPR044885">
    <property type="entry name" value="PRESA_N_sf"/>
</dbReference>
<dbReference type="VEuPathDB" id="PlasmoDB:PVW1_050021400"/>
<evidence type="ECO:0000313" key="6">
    <source>
        <dbReference type="EMBL" id="VUZ94056.1"/>
    </source>
</evidence>
<feature type="domain" description="Plasmodium RESA N-terminal" evidence="2">
    <location>
        <begin position="171"/>
        <end position="296"/>
    </location>
</feature>
<dbReference type="EMBL" id="LT615243">
    <property type="protein sequence ID" value="SCO65892.1"/>
    <property type="molecule type" value="Genomic_DNA"/>
</dbReference>
<evidence type="ECO:0000256" key="1">
    <source>
        <dbReference type="SAM" id="SignalP"/>
    </source>
</evidence>
<dbReference type="Proteomes" id="UP000779233">
    <property type="component" value="Unassembled WGS sequence"/>
</dbReference>
<evidence type="ECO:0000313" key="8">
    <source>
        <dbReference type="Proteomes" id="UP000220605"/>
    </source>
</evidence>
<reference evidence="7 8" key="1">
    <citation type="submission" date="2016-07" db="EMBL/GenBank/DDBJ databases">
        <authorList>
            <consortium name="Pathogen Informatics"/>
        </authorList>
    </citation>
    <scope>NUCLEOTIDE SEQUENCE [LARGE SCALE GENOMIC DNA]</scope>
    <source>
        <strain evidence="3">PvW1</strain>
    </source>
</reference>
<dbReference type="InterPro" id="IPR019111">
    <property type="entry name" value="PRESA_N"/>
</dbReference>
<proteinExistence type="predicted"/>
<evidence type="ECO:0000313" key="4">
    <source>
        <dbReference type="EMBL" id="SCO65892.1"/>
    </source>
</evidence>
<feature type="chain" id="PRO_5011894189" evidence="1">
    <location>
        <begin position="26"/>
        <end position="308"/>
    </location>
</feature>
<dbReference type="VEuPathDB" id="PlasmoDB:PVX_089473"/>
<evidence type="ECO:0000313" key="3">
    <source>
        <dbReference type="EMBL" id="CAG9479808.1"/>
    </source>
</evidence>
<dbReference type="EMBL" id="LT615260">
    <property type="protein sequence ID" value="SCO71320.1"/>
    <property type="molecule type" value="Genomic_DNA"/>
</dbReference>
<protein>
    <submittedName>
        <fullName evidence="3">(malaria parasite P. vivax) hypothetical protein</fullName>
    </submittedName>
    <submittedName>
        <fullName evidence="4">RAD protein</fullName>
    </submittedName>
</protein>